<dbReference type="GO" id="GO:0004645">
    <property type="term" value="F:1,4-alpha-oligoglucan phosphorylase activity"/>
    <property type="evidence" value="ECO:0007669"/>
    <property type="project" value="InterPro"/>
</dbReference>
<dbReference type="Gene3D" id="3.40.50.2000">
    <property type="entry name" value="Glycogen Phosphorylase B"/>
    <property type="match status" value="2"/>
</dbReference>
<dbReference type="AlphaFoldDB" id="A0A7C1NQ13"/>
<organism evidence="1">
    <name type="scientific">candidate division WWE3 bacterium</name>
    <dbReference type="NCBI Taxonomy" id="2053526"/>
    <lineage>
        <taxon>Bacteria</taxon>
        <taxon>Katanobacteria</taxon>
    </lineage>
</organism>
<dbReference type="NCBIfam" id="TIGR02094">
    <property type="entry name" value="more_P_ylases"/>
    <property type="match status" value="1"/>
</dbReference>
<proteinExistence type="predicted"/>
<name>A0A7C1NQ13_UNCKA</name>
<sequence length="438" mass="50067">MKPKVAYISSEFALTDDLPIYAGGLGILAGDVLYQAADRKLPMVGVTVFYREGFFQQLINPQGEQQHFYEAISPEEAGLKDTGEIIKIPLADHELYLKIWKKEVKDPNSKNSVPLYLLDGDIPENRPEDRKVSDRLYERVWAPHLIDDIVLGIGSVRLIRKLGIPIETWHINDDHGGFNTIERVREYMSQGMGLDEALEKVKSETIFTTHTPVAGAESKFTKEEFMPVLTALFAEQSVDLEKLYELGKREWDGKDLFSLTVFMMHQSRKVNAVSEKHFDISKKLWEFIGEDIPQTFVTNAVYSPRWTAPELKEVWDRKDSDLKKAKLQAKTRTAKEVAEVSLDGKTFDPEALVICWARRFAKYKQPNLLISDIERLAEILTSKEKPVYLLISGKAHPEDVEGQKFVKKMIEASRNPLLEDHLIYVPNYSLDRAKELLA</sequence>
<protein>
    <submittedName>
        <fullName evidence="1">Alpha-glucan family phosphorylase</fullName>
    </submittedName>
</protein>
<reference evidence="1" key="1">
    <citation type="journal article" date="2020" name="mSystems">
        <title>Genome- and Community-Level Interaction Insights into Carbon Utilization and Element Cycling Functions of Hydrothermarchaeota in Hydrothermal Sediment.</title>
        <authorList>
            <person name="Zhou Z."/>
            <person name="Liu Y."/>
            <person name="Xu W."/>
            <person name="Pan J."/>
            <person name="Luo Z.H."/>
            <person name="Li M."/>
        </authorList>
    </citation>
    <scope>NUCLEOTIDE SEQUENCE [LARGE SCALE GENOMIC DNA]</scope>
    <source>
        <strain evidence="1">HyVt-365</strain>
    </source>
</reference>
<dbReference type="InterPro" id="IPR052182">
    <property type="entry name" value="Glycogen/Maltodextrin_Phosph"/>
</dbReference>
<dbReference type="GO" id="GO:0030170">
    <property type="term" value="F:pyridoxal phosphate binding"/>
    <property type="evidence" value="ECO:0007669"/>
    <property type="project" value="InterPro"/>
</dbReference>
<gene>
    <name evidence="1" type="primary">glgP</name>
    <name evidence="1" type="ORF">ENI09_00350</name>
</gene>
<dbReference type="PANTHER" id="PTHR42655:SF1">
    <property type="entry name" value="GLYCOGEN PHOSPHORYLASE"/>
    <property type="match status" value="1"/>
</dbReference>
<dbReference type="InterPro" id="IPR011834">
    <property type="entry name" value="Agluc_phsphrylas"/>
</dbReference>
<dbReference type="PANTHER" id="PTHR42655">
    <property type="entry name" value="GLYCOGEN PHOSPHORYLASE"/>
    <property type="match status" value="1"/>
</dbReference>
<accession>A0A7C1NQ13</accession>
<dbReference type="Proteomes" id="UP000885744">
    <property type="component" value="Unassembled WGS sequence"/>
</dbReference>
<feature type="non-terminal residue" evidence="1">
    <location>
        <position position="438"/>
    </location>
</feature>
<evidence type="ECO:0000313" key="1">
    <source>
        <dbReference type="EMBL" id="HEB13849.1"/>
    </source>
</evidence>
<dbReference type="SUPFAM" id="SSF53756">
    <property type="entry name" value="UDP-Glycosyltransferase/glycogen phosphorylase"/>
    <property type="match status" value="1"/>
</dbReference>
<dbReference type="EMBL" id="DRHH01000012">
    <property type="protein sequence ID" value="HEB13849.1"/>
    <property type="molecule type" value="Genomic_DNA"/>
</dbReference>
<dbReference type="GO" id="GO:0005975">
    <property type="term" value="P:carbohydrate metabolic process"/>
    <property type="evidence" value="ECO:0007669"/>
    <property type="project" value="InterPro"/>
</dbReference>
<comment type="caution">
    <text evidence="1">The sequence shown here is derived from an EMBL/GenBank/DDBJ whole genome shotgun (WGS) entry which is preliminary data.</text>
</comment>